<keyword evidence="6" id="KW-0812">Transmembrane</keyword>
<keyword evidence="5" id="KW-0676">Redox-active center</keyword>
<dbReference type="PANTHER" id="PTHR13887">
    <property type="entry name" value="GLUTATHIONE S-TRANSFERASE KAPPA"/>
    <property type="match status" value="1"/>
</dbReference>
<organism evidence="8 9">
    <name type="scientific">Gandjariella thermophila</name>
    <dbReference type="NCBI Taxonomy" id="1931992"/>
    <lineage>
        <taxon>Bacteria</taxon>
        <taxon>Bacillati</taxon>
        <taxon>Actinomycetota</taxon>
        <taxon>Actinomycetes</taxon>
        <taxon>Pseudonocardiales</taxon>
        <taxon>Pseudonocardiaceae</taxon>
        <taxon>Gandjariella</taxon>
    </lineage>
</organism>
<dbReference type="EMBL" id="BJFL01000030">
    <property type="protein sequence ID" value="GDY32899.1"/>
    <property type="molecule type" value="Genomic_DNA"/>
</dbReference>
<dbReference type="OrthoDB" id="117402at2"/>
<proteinExistence type="inferred from homology"/>
<evidence type="ECO:0000256" key="5">
    <source>
        <dbReference type="ARBA" id="ARBA00023284"/>
    </source>
</evidence>
<evidence type="ECO:0000256" key="6">
    <source>
        <dbReference type="SAM" id="Phobius"/>
    </source>
</evidence>
<dbReference type="SUPFAM" id="SSF52833">
    <property type="entry name" value="Thioredoxin-like"/>
    <property type="match status" value="1"/>
</dbReference>
<evidence type="ECO:0000256" key="3">
    <source>
        <dbReference type="ARBA" id="ARBA00023002"/>
    </source>
</evidence>
<dbReference type="GO" id="GO:0016491">
    <property type="term" value="F:oxidoreductase activity"/>
    <property type="evidence" value="ECO:0007669"/>
    <property type="project" value="UniProtKB-KW"/>
</dbReference>
<evidence type="ECO:0000313" key="9">
    <source>
        <dbReference type="Proteomes" id="UP000298860"/>
    </source>
</evidence>
<feature type="domain" description="Thioredoxin-like fold" evidence="7">
    <location>
        <begin position="85"/>
        <end position="253"/>
    </location>
</feature>
<keyword evidence="9" id="KW-1185">Reference proteome</keyword>
<gene>
    <name evidence="8" type="ORF">GTS_45320</name>
</gene>
<keyword evidence="4" id="KW-1015">Disulfide bond</keyword>
<dbReference type="Proteomes" id="UP000298860">
    <property type="component" value="Unassembled WGS sequence"/>
</dbReference>
<dbReference type="InterPro" id="IPR036249">
    <property type="entry name" value="Thioredoxin-like_sf"/>
</dbReference>
<keyword evidence="2" id="KW-0732">Signal</keyword>
<evidence type="ECO:0000256" key="2">
    <source>
        <dbReference type="ARBA" id="ARBA00022729"/>
    </source>
</evidence>
<comment type="caution">
    <text evidence="8">The sequence shown here is derived from an EMBL/GenBank/DDBJ whole genome shotgun (WGS) entry which is preliminary data.</text>
</comment>
<keyword evidence="6" id="KW-1133">Transmembrane helix</keyword>
<feature type="transmembrane region" description="Helical" evidence="6">
    <location>
        <begin position="35"/>
        <end position="55"/>
    </location>
</feature>
<dbReference type="RefSeq" id="WP_137815887.1">
    <property type="nucleotide sequence ID" value="NZ_BJFL01000030.1"/>
</dbReference>
<sequence>MGGAQRNARKQKQKQTQAAKAVAAARGTSNDRAKVIVGVIVVVVLAAAVVGGVLYQKNKANQRAEATIAPKHVAAANYPVRVDNGTVLAGKEDAKITVDLYEDFLCPVCGQFEKRDGDKIQQQLNAGTVKFRYHIIDLLNDRSNPPGYSQAAGNAALCAAEGGKFPDYHLSLYDAQPQEGGRGYDNVQLGGLGKALGMGDAFTNCVNSGKYSGQVQQQYDAASSNPALQQDTGQGGKAFGTPTVAVNGKTLNWSDPNWLDNLVKTGTAG</sequence>
<dbReference type="Gene3D" id="3.40.30.10">
    <property type="entry name" value="Glutaredoxin"/>
    <property type="match status" value="1"/>
</dbReference>
<dbReference type="AlphaFoldDB" id="A0A4D4JF07"/>
<dbReference type="PANTHER" id="PTHR13887:SF14">
    <property type="entry name" value="DISULFIDE BOND FORMATION PROTEIN D"/>
    <property type="match status" value="1"/>
</dbReference>
<name>A0A4D4JF07_9PSEU</name>
<accession>A0A4D4JF07</accession>
<evidence type="ECO:0000256" key="1">
    <source>
        <dbReference type="ARBA" id="ARBA00005791"/>
    </source>
</evidence>
<comment type="similarity">
    <text evidence="1">Belongs to the thioredoxin family. DsbA subfamily.</text>
</comment>
<keyword evidence="6" id="KW-0472">Membrane</keyword>
<keyword evidence="3" id="KW-0560">Oxidoreductase</keyword>
<dbReference type="Pfam" id="PF13462">
    <property type="entry name" value="Thioredoxin_4"/>
    <property type="match status" value="1"/>
</dbReference>
<evidence type="ECO:0000256" key="4">
    <source>
        <dbReference type="ARBA" id="ARBA00023157"/>
    </source>
</evidence>
<reference evidence="9" key="1">
    <citation type="submission" date="2019-04" db="EMBL/GenBank/DDBJ databases">
        <title>Draft genome sequence of Pseudonocardiaceae bacterium SL3-2-4.</title>
        <authorList>
            <person name="Ningsih F."/>
            <person name="Yokota A."/>
            <person name="Sakai Y."/>
            <person name="Nanatani K."/>
            <person name="Yabe S."/>
            <person name="Oetari A."/>
            <person name="Sjamsuridzal W."/>
        </authorList>
    </citation>
    <scope>NUCLEOTIDE SEQUENCE [LARGE SCALE GENOMIC DNA]</scope>
    <source>
        <strain evidence="9">SL3-2-4</strain>
    </source>
</reference>
<evidence type="ECO:0000259" key="7">
    <source>
        <dbReference type="Pfam" id="PF13462"/>
    </source>
</evidence>
<dbReference type="InterPro" id="IPR012336">
    <property type="entry name" value="Thioredoxin-like_fold"/>
</dbReference>
<evidence type="ECO:0000313" key="8">
    <source>
        <dbReference type="EMBL" id="GDY32899.1"/>
    </source>
</evidence>
<protein>
    <submittedName>
        <fullName evidence="8">Membrane protein</fullName>
    </submittedName>
</protein>